<feature type="region of interest" description="Disordered" evidence="1">
    <location>
        <begin position="63"/>
        <end position="139"/>
    </location>
</feature>
<name>A0AAD1XX44_EUPCR</name>
<dbReference type="Proteomes" id="UP001295684">
    <property type="component" value="Unassembled WGS sequence"/>
</dbReference>
<evidence type="ECO:0000313" key="3">
    <source>
        <dbReference type="Proteomes" id="UP001295684"/>
    </source>
</evidence>
<dbReference type="AlphaFoldDB" id="A0AAD1XX44"/>
<feature type="compositionally biased region" description="Polar residues" evidence="1">
    <location>
        <begin position="113"/>
        <end position="139"/>
    </location>
</feature>
<accession>A0AAD1XX44</accession>
<reference evidence="2" key="1">
    <citation type="submission" date="2023-07" db="EMBL/GenBank/DDBJ databases">
        <authorList>
            <consortium name="AG Swart"/>
            <person name="Singh M."/>
            <person name="Singh A."/>
            <person name="Seah K."/>
            <person name="Emmerich C."/>
        </authorList>
    </citation>
    <scope>NUCLEOTIDE SEQUENCE</scope>
    <source>
        <strain evidence="2">DP1</strain>
    </source>
</reference>
<organism evidence="2 3">
    <name type="scientific">Euplotes crassus</name>
    <dbReference type="NCBI Taxonomy" id="5936"/>
    <lineage>
        <taxon>Eukaryota</taxon>
        <taxon>Sar</taxon>
        <taxon>Alveolata</taxon>
        <taxon>Ciliophora</taxon>
        <taxon>Intramacronucleata</taxon>
        <taxon>Spirotrichea</taxon>
        <taxon>Hypotrichia</taxon>
        <taxon>Euplotida</taxon>
        <taxon>Euplotidae</taxon>
        <taxon>Moneuplotes</taxon>
    </lineage>
</organism>
<keyword evidence="3" id="KW-1185">Reference proteome</keyword>
<feature type="compositionally biased region" description="Polar residues" evidence="1">
    <location>
        <begin position="75"/>
        <end position="87"/>
    </location>
</feature>
<dbReference type="EMBL" id="CAMPGE010022496">
    <property type="protein sequence ID" value="CAI2380534.1"/>
    <property type="molecule type" value="Genomic_DNA"/>
</dbReference>
<proteinExistence type="predicted"/>
<gene>
    <name evidence="2" type="ORF">ECRASSUSDP1_LOCUS21970</name>
</gene>
<sequence length="192" mass="22010">MGKNCNKKTISFSRNNTIFSYSQNSEINSDCKVIKPSKEDEAKIPNQLNIEGKEKKSAPVFHKLNSLPHMKPPLSKNSTKGSTSHMKFSQKNSLSSSSTFKNSTGSLARFGNLQRQSWNKQRDPSLTQNTHQNVDFLKSKSSTPLRSNYYSKMDMFRQKNKIGSDSPLIEIFKKPNYFTDKYDMIRSPQPHY</sequence>
<evidence type="ECO:0000313" key="2">
    <source>
        <dbReference type="EMBL" id="CAI2380534.1"/>
    </source>
</evidence>
<evidence type="ECO:0000256" key="1">
    <source>
        <dbReference type="SAM" id="MobiDB-lite"/>
    </source>
</evidence>
<comment type="caution">
    <text evidence="2">The sequence shown here is derived from an EMBL/GenBank/DDBJ whole genome shotgun (WGS) entry which is preliminary data.</text>
</comment>
<feature type="compositionally biased region" description="Low complexity" evidence="1">
    <location>
        <begin position="89"/>
        <end position="107"/>
    </location>
</feature>
<protein>
    <submittedName>
        <fullName evidence="2">Uncharacterized protein</fullName>
    </submittedName>
</protein>